<gene>
    <name evidence="2" type="ORF">C7C46_27220</name>
</gene>
<dbReference type="PANTHER" id="PTHR35585">
    <property type="entry name" value="HHE DOMAIN PROTEIN (AFU_ORTHOLOGUE AFUA_4G00730)"/>
    <property type="match status" value="1"/>
</dbReference>
<evidence type="ECO:0000313" key="2">
    <source>
        <dbReference type="EMBL" id="PYC70604.1"/>
    </source>
</evidence>
<organism evidence="2 3">
    <name type="scientific">Streptomyces tateyamensis</name>
    <dbReference type="NCBI Taxonomy" id="565073"/>
    <lineage>
        <taxon>Bacteria</taxon>
        <taxon>Bacillati</taxon>
        <taxon>Actinomycetota</taxon>
        <taxon>Actinomycetes</taxon>
        <taxon>Kitasatosporales</taxon>
        <taxon>Streptomycetaceae</taxon>
        <taxon>Streptomyces</taxon>
    </lineage>
</organism>
<reference evidence="2 3" key="1">
    <citation type="submission" date="2018-03" db="EMBL/GenBank/DDBJ databases">
        <title>Bioinformatic expansion and discovery of thiopeptide antibiotics.</title>
        <authorList>
            <person name="Schwalen C.J."/>
            <person name="Hudson G.A."/>
            <person name="Mitchell D.A."/>
        </authorList>
    </citation>
    <scope>NUCLEOTIDE SEQUENCE [LARGE SCALE GENOMIC DNA]</scope>
    <source>
        <strain evidence="2 3">ATCC 21389</strain>
    </source>
</reference>
<name>A0A2V4NJ20_9ACTN</name>
<keyword evidence="3" id="KW-1185">Reference proteome</keyword>
<evidence type="ECO:0000259" key="1">
    <source>
        <dbReference type="Pfam" id="PF01814"/>
    </source>
</evidence>
<comment type="caution">
    <text evidence="2">The sequence shown here is derived from an EMBL/GenBank/DDBJ whole genome shotgun (WGS) entry which is preliminary data.</text>
</comment>
<evidence type="ECO:0000313" key="3">
    <source>
        <dbReference type="Proteomes" id="UP000248039"/>
    </source>
</evidence>
<feature type="domain" description="Hemerythrin-like" evidence="1">
    <location>
        <begin position="5"/>
        <end position="131"/>
    </location>
</feature>
<dbReference type="Gene3D" id="1.20.120.520">
    <property type="entry name" value="nmb1532 protein domain like"/>
    <property type="match status" value="1"/>
</dbReference>
<dbReference type="Proteomes" id="UP000248039">
    <property type="component" value="Unassembled WGS sequence"/>
</dbReference>
<accession>A0A2V4NJ20</accession>
<dbReference type="PANTHER" id="PTHR35585:SF1">
    <property type="entry name" value="HHE DOMAIN PROTEIN (AFU_ORTHOLOGUE AFUA_4G00730)"/>
    <property type="match status" value="1"/>
</dbReference>
<sequence length="175" mass="20156">MSSDAIVQLREDHKQVRALFREYRGLAGTDGQAQDGRDGERERRETVERIIVALTVHTYLEEELFYPRVRREVPELTAAMDRAEQEHHVADLLCEELSRMAPEDEGYDAKAAVLIDAVERHIEQEEDEWFPPIRSALGRTELRELGERMLVVRETAPRRPTGTGVLHRLADALEE</sequence>
<dbReference type="EMBL" id="PYBW01000119">
    <property type="protein sequence ID" value="PYC70604.1"/>
    <property type="molecule type" value="Genomic_DNA"/>
</dbReference>
<protein>
    <submittedName>
        <fullName evidence="2">Hemerythrin</fullName>
    </submittedName>
</protein>
<dbReference type="OrthoDB" id="9793637at2"/>
<dbReference type="AlphaFoldDB" id="A0A2V4NJ20"/>
<dbReference type="InterPro" id="IPR012312">
    <property type="entry name" value="Hemerythrin-like"/>
</dbReference>
<dbReference type="RefSeq" id="WP_110672586.1">
    <property type="nucleotide sequence ID" value="NZ_PYBW01000119.1"/>
</dbReference>
<dbReference type="Pfam" id="PF01814">
    <property type="entry name" value="Hemerythrin"/>
    <property type="match status" value="1"/>
</dbReference>
<proteinExistence type="predicted"/>